<name>A0A485KTI9_9STRA</name>
<dbReference type="InterPro" id="IPR057567">
    <property type="entry name" value="TPR_TTI1_C"/>
</dbReference>
<dbReference type="Proteomes" id="UP000332933">
    <property type="component" value="Unassembled WGS sequence"/>
</dbReference>
<dbReference type="PANTHER" id="PTHR18460:SF3">
    <property type="entry name" value="TELO2-INTERACTING PROTEIN 1 HOMOLOG"/>
    <property type="match status" value="1"/>
</dbReference>
<feature type="domain" description="TTI1 N-terminal TPR" evidence="2">
    <location>
        <begin position="50"/>
        <end position="337"/>
    </location>
</feature>
<accession>A0A485KTI9</accession>
<feature type="domain" description="TTI1 C-terminal TPR" evidence="3">
    <location>
        <begin position="767"/>
        <end position="993"/>
    </location>
</feature>
<dbReference type="Pfam" id="PF24176">
    <property type="entry name" value="TPR_TTI1_2nd"/>
    <property type="match status" value="1"/>
</dbReference>
<organism evidence="5 6">
    <name type="scientific">Aphanomyces stellatus</name>
    <dbReference type="NCBI Taxonomy" id="120398"/>
    <lineage>
        <taxon>Eukaryota</taxon>
        <taxon>Sar</taxon>
        <taxon>Stramenopiles</taxon>
        <taxon>Oomycota</taxon>
        <taxon>Saprolegniomycetes</taxon>
        <taxon>Saprolegniales</taxon>
        <taxon>Verrucalvaceae</taxon>
        <taxon>Aphanomyces</taxon>
    </lineage>
</organism>
<evidence type="ECO:0000259" key="2">
    <source>
        <dbReference type="Pfam" id="PF24173"/>
    </source>
</evidence>
<evidence type="ECO:0000313" key="5">
    <source>
        <dbReference type="EMBL" id="VFT88302.1"/>
    </source>
</evidence>
<dbReference type="Pfam" id="PF21547">
    <property type="entry name" value="TTI1"/>
    <property type="match status" value="1"/>
</dbReference>
<dbReference type="EMBL" id="VJMH01005282">
    <property type="protein sequence ID" value="KAF0697909.1"/>
    <property type="molecule type" value="Genomic_DNA"/>
</dbReference>
<dbReference type="PANTHER" id="PTHR18460">
    <property type="entry name" value="TEL2 INTERACTING PROTEIN 1 TTI1 FAMILY MEMBER"/>
    <property type="match status" value="1"/>
</dbReference>
<dbReference type="EMBL" id="CAADRA010005303">
    <property type="protein sequence ID" value="VFT88302.1"/>
    <property type="molecule type" value="Genomic_DNA"/>
</dbReference>
<feature type="region of interest" description="Disordered" evidence="1">
    <location>
        <begin position="730"/>
        <end position="754"/>
    </location>
</feature>
<dbReference type="GO" id="GO:0005737">
    <property type="term" value="C:cytoplasm"/>
    <property type="evidence" value="ECO:0007669"/>
    <property type="project" value="TreeGrafter"/>
</dbReference>
<protein>
    <submittedName>
        <fullName evidence="5">Aste57867_11441 protein</fullName>
    </submittedName>
</protein>
<dbReference type="InterPro" id="IPR049362">
    <property type="entry name" value="TTI1_rpt"/>
</dbReference>
<dbReference type="InterPro" id="IPR016024">
    <property type="entry name" value="ARM-type_fold"/>
</dbReference>
<dbReference type="SUPFAM" id="SSF48371">
    <property type="entry name" value="ARM repeat"/>
    <property type="match status" value="1"/>
</dbReference>
<dbReference type="OrthoDB" id="49511at2759"/>
<dbReference type="InterPro" id="IPR057566">
    <property type="entry name" value="TPR_TTI1_N"/>
</dbReference>
<keyword evidence="6" id="KW-1185">Reference proteome</keyword>
<evidence type="ECO:0000259" key="3">
    <source>
        <dbReference type="Pfam" id="PF24181"/>
    </source>
</evidence>
<dbReference type="Pfam" id="PF24173">
    <property type="entry name" value="TPR_TTI1_N"/>
    <property type="match status" value="1"/>
</dbReference>
<evidence type="ECO:0000313" key="4">
    <source>
        <dbReference type="EMBL" id="KAF0697909.1"/>
    </source>
</evidence>
<evidence type="ECO:0000313" key="6">
    <source>
        <dbReference type="Proteomes" id="UP000332933"/>
    </source>
</evidence>
<sequence>MSLISMLMRKQDAKTLDLVAQELAALPRGDYMWMNILLLQVYQALIQESNKVTRTSTVHLIESLLAVLDKALAICHIETIQRTEGQCFKLLQCLFNLMPKVDKSASVGALLTDDGRLSILKSIHALCTSPSPLPFLSSSVPFVAYMVSALILCAQTDSNRMCRVHALEALTSIVAAVDDAHVLTQVFPGLTSALFQLVLGDYKLGSKLPAQALLCLTQATVLVLQDTRCSDLVTAPNLSDLDFLAPRIPSSVLSPSAPRSSSSDFPNLLRSPDWLSTSQTNMDVLVTRVCAHCRHHAKLRVRTALLHFCRALLLHCRLSLAPSFFPAYETALALGQDPIASIQATAAATLAHLNAEMTPSEQVLLHSYASTRFLDHVDTLAKKCAVELDLEAEAISMLQLCIGYLAAAPVQLVLETQVDRLLRGWCRILKVDAVDAQVLAHVTYDQGSVAYYRKRFVHFRTDDAIHMAAAVVRLMGAAGSILVFVDATLQDLNRSDPTRPVVESLFLLNHFVLGAAHIDLPLSTHPARRRLDIHVAGYLLDGLLRLPYWSHDAGNDDECQSLLLEIVGSVAQALGAQFSPLLMHVLYVVVEQLGRPSKLVQQAAVATLQRMAWACAYDSVPSLLHDNMDYVVDLLCNRLAELEAYPHTPFVVEALLKQAGSTPLPLLEEAVKAVVRTVDAHVTTQHTIGLLRVMKVIVANEPNPSHGVQSPLPSKVDAFVHEMNALFHVDTGDDDDEIPSTDTGATESAEASPLADQVKGAMPIEFDPAAPQSSTSKGHQGMTKLVQDIVVRCTYFTAAPDVTTSCLAWQVLQEALAVLQLDVLRPLVHRIWPMLTKRLAALVATAEKYKPMLLAAVQCFASLASLCGDFIGDKFIETIWPQFKAILVRFPPSASTLARAELDVSPVALATDTPASSSQPPPSSSIRLHALVDQIHVAMLVCLERMCSATDVVSSIARDVASSCQRFLASSSPPPLQDHARTLFLALARLNPDELFPRLAYMASYAPPPPPSARFPAYSPHAIRNTVVAESVGPPHAYARNATRLLAVLQSVR</sequence>
<dbReference type="Pfam" id="PF24181">
    <property type="entry name" value="TPR_TTI1_C"/>
    <property type="match status" value="1"/>
</dbReference>
<evidence type="ECO:0000256" key="1">
    <source>
        <dbReference type="SAM" id="MobiDB-lite"/>
    </source>
</evidence>
<dbReference type="AlphaFoldDB" id="A0A485KTI9"/>
<dbReference type="Gene3D" id="1.25.10.10">
    <property type="entry name" value="Leucine-rich Repeat Variant"/>
    <property type="match status" value="1"/>
</dbReference>
<proteinExistence type="predicted"/>
<gene>
    <name evidence="5" type="primary">Aste57867_11441</name>
    <name evidence="4" type="ORF">As57867_011399</name>
    <name evidence="5" type="ORF">ASTE57867_11441</name>
</gene>
<reference evidence="5 6" key="1">
    <citation type="submission" date="2019-03" db="EMBL/GenBank/DDBJ databases">
        <authorList>
            <person name="Gaulin E."/>
            <person name="Dumas B."/>
        </authorList>
    </citation>
    <scope>NUCLEOTIDE SEQUENCE [LARGE SCALE GENOMIC DNA]</scope>
    <source>
        <strain evidence="5">CBS 568.67</strain>
    </source>
</reference>
<dbReference type="InterPro" id="IPR011989">
    <property type="entry name" value="ARM-like"/>
</dbReference>
<reference evidence="4" key="2">
    <citation type="submission" date="2019-06" db="EMBL/GenBank/DDBJ databases">
        <title>Genomics analysis of Aphanomyces spp. identifies a new class of oomycete effector associated with host adaptation.</title>
        <authorList>
            <person name="Gaulin E."/>
        </authorList>
    </citation>
    <scope>NUCLEOTIDE SEQUENCE</scope>
    <source>
        <strain evidence="4">CBS 578.67</strain>
    </source>
</reference>
<dbReference type="InterPro" id="IPR052587">
    <property type="entry name" value="TELO2-interacting_protein_1"/>
</dbReference>